<dbReference type="InterPro" id="IPR005182">
    <property type="entry name" value="YdbS-like_PH"/>
</dbReference>
<feature type="transmembrane region" description="Helical" evidence="1">
    <location>
        <begin position="45"/>
        <end position="67"/>
    </location>
</feature>
<name>A0A7D5KE05_9EURY</name>
<reference evidence="3 4" key="1">
    <citation type="submission" date="2020-07" db="EMBL/GenBank/DDBJ databases">
        <authorList>
            <person name="Cui H."/>
        </authorList>
    </citation>
    <scope>NUCLEOTIDE SEQUENCE [LARGE SCALE GENOMIC DNA]</scope>
    <source>
        <strain evidence="3 4">YPL8</strain>
    </source>
</reference>
<dbReference type="Pfam" id="PF03703">
    <property type="entry name" value="bPH_2"/>
    <property type="match status" value="1"/>
</dbReference>
<proteinExistence type="predicted"/>
<evidence type="ECO:0000256" key="1">
    <source>
        <dbReference type="SAM" id="Phobius"/>
    </source>
</evidence>
<keyword evidence="1" id="KW-0472">Membrane</keyword>
<keyword evidence="4" id="KW-1185">Reference proteome</keyword>
<evidence type="ECO:0000259" key="2">
    <source>
        <dbReference type="Pfam" id="PF03703"/>
    </source>
</evidence>
<dbReference type="Proteomes" id="UP000509241">
    <property type="component" value="Chromosome"/>
</dbReference>
<feature type="transmembrane region" description="Helical" evidence="1">
    <location>
        <begin position="12"/>
        <end position="33"/>
    </location>
</feature>
<dbReference type="AlphaFoldDB" id="A0A7D5KE05"/>
<dbReference type="KEGG" id="haly:HYG82_13840"/>
<feature type="domain" description="YdbS-like PH" evidence="2">
    <location>
        <begin position="69"/>
        <end position="147"/>
    </location>
</feature>
<dbReference type="EMBL" id="CP058601">
    <property type="protein sequence ID" value="QLG49861.1"/>
    <property type="molecule type" value="Genomic_DNA"/>
</dbReference>
<evidence type="ECO:0000313" key="4">
    <source>
        <dbReference type="Proteomes" id="UP000509241"/>
    </source>
</evidence>
<dbReference type="PANTHER" id="PTHR34473">
    <property type="entry name" value="UPF0699 TRANSMEMBRANE PROTEIN YDBS"/>
    <property type="match status" value="1"/>
</dbReference>
<dbReference type="RefSeq" id="WP_179261812.1">
    <property type="nucleotide sequence ID" value="NZ_CP058601.1"/>
</dbReference>
<evidence type="ECO:0000313" key="3">
    <source>
        <dbReference type="EMBL" id="QLG49861.1"/>
    </source>
</evidence>
<keyword evidence="1" id="KW-1133">Transmembrane helix</keyword>
<organism evidence="3 4">
    <name type="scientific">Natrinema halophilum</name>
    <dbReference type="NCBI Taxonomy" id="1699371"/>
    <lineage>
        <taxon>Archaea</taxon>
        <taxon>Methanobacteriati</taxon>
        <taxon>Methanobacteriota</taxon>
        <taxon>Stenosarchaea group</taxon>
        <taxon>Halobacteria</taxon>
        <taxon>Halobacteriales</taxon>
        <taxon>Natrialbaceae</taxon>
        <taxon>Natrinema</taxon>
    </lineage>
</organism>
<dbReference type="OrthoDB" id="203444at2157"/>
<gene>
    <name evidence="3" type="ORF">HYG82_13840</name>
</gene>
<accession>A0A7D5KE05</accession>
<sequence length="149" mass="16838">MQLRFDGTMVGLNRRIVFVWTVYLLVISAIMYGSLRVLQSSVTSISATVTIVVPGVSFVIGLAYLMLQYRSWDVMMQDEELRLQRGVLRTKQTFIPYKQIQHIDVEARPLERVFGLSRLVVYTAGTPRSDLVVPGLDSSDALVLQEKLS</sequence>
<dbReference type="PANTHER" id="PTHR34473:SF3">
    <property type="entry name" value="TRANSMEMBRANE PROTEIN-RELATED"/>
    <property type="match status" value="1"/>
</dbReference>
<dbReference type="GeneID" id="56034393"/>
<keyword evidence="1" id="KW-0812">Transmembrane</keyword>
<protein>
    <submittedName>
        <fullName evidence="3">PH domain-containing protein</fullName>
    </submittedName>
</protein>